<dbReference type="Proteomes" id="UP001150569">
    <property type="component" value="Unassembled WGS sequence"/>
</dbReference>
<comment type="subcellular location">
    <subcellularLocation>
        <location evidence="5">Cytoplasm</location>
    </subcellularLocation>
</comment>
<dbReference type="PANTHER" id="PTHR12341:SF7">
    <property type="entry name" value="5'-3' EXORIBONUCLEASE 1"/>
    <property type="match status" value="1"/>
</dbReference>
<dbReference type="Pfam" id="PF03159">
    <property type="entry name" value="XRN_N"/>
    <property type="match status" value="1"/>
</dbReference>
<feature type="compositionally biased region" description="Low complexity" evidence="6">
    <location>
        <begin position="1302"/>
        <end position="1317"/>
    </location>
</feature>
<evidence type="ECO:0000259" key="7">
    <source>
        <dbReference type="Pfam" id="PF03159"/>
    </source>
</evidence>
<feature type="domain" description="5'-3' exoribonuclease 1 D1" evidence="10">
    <location>
        <begin position="700"/>
        <end position="887"/>
    </location>
</feature>
<keyword evidence="1 5" id="KW-0540">Nuclease</keyword>
<dbReference type="Pfam" id="PF18332">
    <property type="entry name" value="XRN1_D1"/>
    <property type="match status" value="1"/>
</dbReference>
<dbReference type="InterPro" id="IPR047008">
    <property type="entry name" value="XRN1_SH3_sf"/>
</dbReference>
<feature type="compositionally biased region" description="Polar residues" evidence="6">
    <location>
        <begin position="1332"/>
        <end position="1344"/>
    </location>
</feature>
<feature type="compositionally biased region" description="Low complexity" evidence="6">
    <location>
        <begin position="1282"/>
        <end position="1294"/>
    </location>
</feature>
<keyword evidence="5" id="KW-0694">RNA-binding</keyword>
<feature type="compositionally biased region" description="Low complexity" evidence="6">
    <location>
        <begin position="1231"/>
        <end position="1244"/>
    </location>
</feature>
<dbReference type="GO" id="GO:0000184">
    <property type="term" value="P:nuclear-transcribed mRNA catabolic process, nonsense-mediated decay"/>
    <property type="evidence" value="ECO:0007669"/>
    <property type="project" value="UniProtKB-KW"/>
</dbReference>
<dbReference type="Gene3D" id="2.170.260.40">
    <property type="match status" value="1"/>
</dbReference>
<dbReference type="GO" id="GO:0005634">
    <property type="term" value="C:nucleus"/>
    <property type="evidence" value="ECO:0007669"/>
    <property type="project" value="TreeGrafter"/>
</dbReference>
<dbReference type="Gene3D" id="2.30.30.750">
    <property type="match status" value="1"/>
</dbReference>
<keyword evidence="3 5" id="KW-0269">Exonuclease</keyword>
<dbReference type="EMBL" id="JANBPT010001149">
    <property type="protein sequence ID" value="KAJ1909754.1"/>
    <property type="molecule type" value="Genomic_DNA"/>
</dbReference>
<feature type="compositionally biased region" description="Polar residues" evidence="6">
    <location>
        <begin position="1374"/>
        <end position="1388"/>
    </location>
</feature>
<comment type="caution">
    <text evidence="12">The sequence shown here is derived from an EMBL/GenBank/DDBJ whole genome shotgun (WGS) entry which is preliminary data.</text>
</comment>
<organism evidence="12 13">
    <name type="scientific">Tieghemiomyces parasiticus</name>
    <dbReference type="NCBI Taxonomy" id="78921"/>
    <lineage>
        <taxon>Eukaryota</taxon>
        <taxon>Fungi</taxon>
        <taxon>Fungi incertae sedis</taxon>
        <taxon>Zoopagomycota</taxon>
        <taxon>Kickxellomycotina</taxon>
        <taxon>Dimargaritomycetes</taxon>
        <taxon>Dimargaritales</taxon>
        <taxon>Dimargaritaceae</taxon>
        <taxon>Tieghemiomyces</taxon>
    </lineage>
</organism>
<evidence type="ECO:0000256" key="1">
    <source>
        <dbReference type="ARBA" id="ARBA00022722"/>
    </source>
</evidence>
<dbReference type="CDD" id="cd18673">
    <property type="entry name" value="PIN_XRN1-2-like"/>
    <property type="match status" value="1"/>
</dbReference>
<feature type="domain" description="Xrn1 N-terminal" evidence="7">
    <location>
        <begin position="1"/>
        <end position="228"/>
    </location>
</feature>
<evidence type="ECO:0000256" key="2">
    <source>
        <dbReference type="ARBA" id="ARBA00022801"/>
    </source>
</evidence>
<sequence length="1416" mass="158121">MGIPKFFLWMSERYPLCYKIIDDGMYPEFDNLYLDLNGVIHNCSRSNDEGALRAPIPDHVLFPTIFEYIEMLFSNVKPKKVFFVAIDGVAPRAKMNQQRARRFTSGLESERLLAKSTSEGLIAGKEDIFDGNCITPGTVFMEKLTRYLKYFFARKVNEDRAWQNVKVILSGHEVPGEGEHKIMEYIRLAKAQPDYDPNTRHCFYGQDADLIVLGLVTHEPHLSILREEIVYEQRKTSAEAPPPRKVAPRFLLFHISLLRDYLQLDFQDVQREVRFPFSLDRVIDDFILITMLLGNDFVPHLPDLHISKQGMLYLFAAYKTVLPTLPGYLTENGIINLHNFEAFLNGLRIYDFIADKERIAQHPLFRNPKHATKHYPAHITPQQCAILDLIYRFVTQRKEQRVYFTEIDPANRTFIKEAGLNLGLRVGVDAHAANRPITLQLPFGSREPPTEASFNDNMVQVFVKYQALLEDAKATVIKHVEPDYKANKQYYKSKLNWEYAPGSPEVRSMVHHYIKMLQWTLHYYYHGIVSWSYFYPYHYAPMLSDVRDLESLDLRFDMGKPLLPFQQLMGVLPAFSRDLLPAAYQDLLTDPNSPVIDLYPHEFKTDLNGKRQAYESVVLIPFIEEKRLLAAMKSRDHLLTRDEKHRNRFNETLAFIYSPKSLPVYPSPDPEHFPDVTANHCKVARFHGPSLSDSVTLRFGLCEGARTGNRLQPGFPSLFQLPHHWKAEKARVMISNLKSHRESMVIYLNDSPLEKNPNVTEVAGQLLDRVVLVDWPYLREAKVVSVHDGDTVYVRDPRGRVVAQTLSGADAAVVREKVRDNLAFMETRGLRVKKPRLTVGVLRLRSMKEDDQGWLRKEYDPVDAIDFVPLKAVIHQPRGKDTRFVERPFFARDRRLPADTAVFFLAPAFYGQPGTVAANAPANPAEVSLKMRVYRAHTDSGYRAFGDRQRNLGHAFTAREAYHDVMDVVDALRVPYHVLSRLCTSFSLFLADDTEVDVGLGFRSPDGERSALGYARQVDDLWRYSTRAINLIRLYQATCPRLFRWLAKNPQAGEAEAADVFGEKADGGEVTALVDFVRGLHLDRLVYAVADADSLLPESVTSLEHGVDALLREHGADYLSEDQTKEIGISSVPRQAVLEPSEAPTRLADQTFVLGDRVRNLTPNLAVPFAACGYVVLLTATHVGVLFDVPFPAGTNLGGLCSAGRGYQLDRKHLLNLSNPQYVRGATSSTPAAQPGNAAANAHASTPLTIPQAPTDGPSAAKPAARSSGKASRKPKGKPATVLADPAPAVQVPATPLPTAPQPAVQPSGAAGSSAPSKPRRQRAPKAAKVPTATSAHAPSTNPASAGPIAAPKPTDNIVNSLLSQMKGLKVDSPKSSTGADSPTANKTKVNEANEVLARALLGSLKGGKVPPPKDS</sequence>
<dbReference type="GO" id="GO:0003723">
    <property type="term" value="F:RNA binding"/>
    <property type="evidence" value="ECO:0007669"/>
    <property type="project" value="UniProtKB-KW"/>
</dbReference>
<reference evidence="12" key="1">
    <citation type="submission" date="2022-07" db="EMBL/GenBank/DDBJ databases">
        <title>Phylogenomic reconstructions and comparative analyses of Kickxellomycotina fungi.</title>
        <authorList>
            <person name="Reynolds N.K."/>
            <person name="Stajich J.E."/>
            <person name="Barry K."/>
            <person name="Grigoriev I.V."/>
            <person name="Crous P."/>
            <person name="Smith M.E."/>
        </authorList>
    </citation>
    <scope>NUCLEOTIDE SEQUENCE</scope>
    <source>
        <strain evidence="12">RSA 861</strain>
    </source>
</reference>
<dbReference type="PANTHER" id="PTHR12341">
    <property type="entry name" value="5'-&gt;3' EXORIBONUCLEASE"/>
    <property type="match status" value="1"/>
</dbReference>
<dbReference type="InterPro" id="IPR016494">
    <property type="entry name" value="5_3_exoribonuclease_1"/>
</dbReference>
<evidence type="ECO:0000256" key="5">
    <source>
        <dbReference type="PIRNR" id="PIRNR006743"/>
    </source>
</evidence>
<proteinExistence type="inferred from homology"/>
<keyword evidence="5" id="KW-0866">Nonsense-mediated mRNA decay</keyword>
<accession>A0A9W7ZRH4</accession>
<feature type="domain" description="Exoribonuclease Xrn1 D2/D3" evidence="11">
    <location>
        <begin position="896"/>
        <end position="1113"/>
    </location>
</feature>
<dbReference type="Gene3D" id="3.40.50.12390">
    <property type="match status" value="2"/>
</dbReference>
<evidence type="ECO:0000256" key="6">
    <source>
        <dbReference type="SAM" id="MobiDB-lite"/>
    </source>
</evidence>
<evidence type="ECO:0000259" key="8">
    <source>
        <dbReference type="Pfam" id="PF17846"/>
    </source>
</evidence>
<dbReference type="Pfam" id="PF18334">
    <property type="entry name" value="XRN1_D2_D3"/>
    <property type="match status" value="1"/>
</dbReference>
<dbReference type="InterPro" id="IPR004859">
    <property type="entry name" value="Xrn1_N"/>
</dbReference>
<protein>
    <recommendedName>
        <fullName evidence="5">5'-3' exoribonuclease 1</fullName>
        <ecNumber evidence="5">3.1.13.-</ecNumber>
    </recommendedName>
</protein>
<dbReference type="InterPro" id="IPR047007">
    <property type="entry name" value="XRN1_D1_sf"/>
</dbReference>
<comment type="similarity">
    <text evidence="4 5">Belongs to the 5'-3' exonuclease family.</text>
</comment>
<dbReference type="InterPro" id="IPR041412">
    <property type="entry name" value="Xrn1_helical"/>
</dbReference>
<dbReference type="Gene3D" id="1.25.40.1050">
    <property type="match status" value="1"/>
</dbReference>
<dbReference type="PIRSF" id="PIRSF006743">
    <property type="entry name" value="Exonuclease_Xnr1"/>
    <property type="match status" value="1"/>
</dbReference>
<dbReference type="InterPro" id="IPR041385">
    <property type="entry name" value="SH3_12"/>
</dbReference>
<evidence type="ECO:0000259" key="9">
    <source>
        <dbReference type="Pfam" id="PF18129"/>
    </source>
</evidence>
<comment type="function">
    <text evidence="5">Multifunctional protein that exhibits several independent functions at different levels of the cellular processes. 5'-3' exonuclease component of the nonsense-mediated mRNA decay (NMD) which is a highly conserved mRNA degradation pathway, an RNA surveillance system whose role is to identify and rid cells of mRNA with premature termination codons and thus prevents accumulation of potentially harmful truncated proteins.</text>
</comment>
<evidence type="ECO:0000259" key="10">
    <source>
        <dbReference type="Pfam" id="PF18332"/>
    </source>
</evidence>
<evidence type="ECO:0000313" key="12">
    <source>
        <dbReference type="EMBL" id="KAJ1909754.1"/>
    </source>
</evidence>
<dbReference type="GO" id="GO:0005737">
    <property type="term" value="C:cytoplasm"/>
    <property type="evidence" value="ECO:0007669"/>
    <property type="project" value="UniProtKB-SubCell"/>
</dbReference>
<dbReference type="Pfam" id="PF17846">
    <property type="entry name" value="XRN_M"/>
    <property type="match status" value="1"/>
</dbReference>
<dbReference type="GO" id="GO:0016075">
    <property type="term" value="P:rRNA catabolic process"/>
    <property type="evidence" value="ECO:0007669"/>
    <property type="project" value="TreeGrafter"/>
</dbReference>
<evidence type="ECO:0000256" key="4">
    <source>
        <dbReference type="ARBA" id="ARBA00038299"/>
    </source>
</evidence>
<dbReference type="GO" id="GO:0004534">
    <property type="term" value="F:5'-3' RNA exonuclease activity"/>
    <property type="evidence" value="ECO:0007669"/>
    <property type="project" value="TreeGrafter"/>
</dbReference>
<feature type="region of interest" description="Disordered" evidence="6">
    <location>
        <begin position="1225"/>
        <end position="1393"/>
    </location>
</feature>
<evidence type="ECO:0000259" key="11">
    <source>
        <dbReference type="Pfam" id="PF18334"/>
    </source>
</evidence>
<evidence type="ECO:0000313" key="13">
    <source>
        <dbReference type="Proteomes" id="UP001150569"/>
    </source>
</evidence>
<dbReference type="InterPro" id="IPR040992">
    <property type="entry name" value="XRN1_D1"/>
</dbReference>
<feature type="domain" description="Xrn1 helical" evidence="8">
    <location>
        <begin position="277"/>
        <end position="657"/>
    </location>
</feature>
<feature type="domain" description="5'-3' exoribonuclease 1 SH3-like" evidence="9">
    <location>
        <begin position="1150"/>
        <end position="1216"/>
    </location>
</feature>
<evidence type="ECO:0000256" key="3">
    <source>
        <dbReference type="ARBA" id="ARBA00022839"/>
    </source>
</evidence>
<dbReference type="Pfam" id="PF18129">
    <property type="entry name" value="SH3_12"/>
    <property type="match status" value="1"/>
</dbReference>
<keyword evidence="13" id="KW-1185">Reference proteome</keyword>
<dbReference type="OrthoDB" id="372487at2759"/>
<dbReference type="InterPro" id="IPR027073">
    <property type="entry name" value="5_3_exoribonuclease"/>
</dbReference>
<name>A0A9W7ZRH4_9FUNG</name>
<dbReference type="InterPro" id="IPR041106">
    <property type="entry name" value="XRN1_D2_D3"/>
</dbReference>
<dbReference type="EC" id="3.1.13.-" evidence="5"/>
<keyword evidence="2 5" id="KW-0378">Hydrolase</keyword>
<keyword evidence="5" id="KW-0963">Cytoplasm</keyword>
<gene>
    <name evidence="12" type="primary">exo2_2</name>
    <name evidence="12" type="ORF">IWQ60_011008</name>
</gene>